<dbReference type="Pfam" id="PF00361">
    <property type="entry name" value="Proton_antipo_M"/>
    <property type="match status" value="1"/>
</dbReference>
<evidence type="ECO:0000259" key="19">
    <source>
        <dbReference type="Pfam" id="PF00662"/>
    </source>
</evidence>
<dbReference type="PRINTS" id="PR01434">
    <property type="entry name" value="NADHDHGNASE5"/>
</dbReference>
<evidence type="ECO:0000256" key="7">
    <source>
        <dbReference type="ARBA" id="ARBA00022719"/>
    </source>
</evidence>
<dbReference type="InterPro" id="IPR001516">
    <property type="entry name" value="Proton_antipo_N"/>
</dbReference>
<evidence type="ECO:0000256" key="5">
    <source>
        <dbReference type="ARBA" id="ARBA00018648"/>
    </source>
</evidence>
<evidence type="ECO:0000256" key="13">
    <source>
        <dbReference type="ARBA" id="ARBA00023078"/>
    </source>
</evidence>
<feature type="transmembrane region" description="Helical" evidence="17">
    <location>
        <begin position="144"/>
        <end position="164"/>
    </location>
</feature>
<dbReference type="RefSeq" id="YP_009920301.1">
    <property type="nucleotide sequence ID" value="NC_050350.1"/>
</dbReference>
<evidence type="ECO:0000256" key="3">
    <source>
        <dbReference type="ARBA" id="ARBA00008200"/>
    </source>
</evidence>
<dbReference type="InterPro" id="IPR018393">
    <property type="entry name" value="NADHpl_OxRdtase_5_subgr"/>
</dbReference>
<dbReference type="EC" id="7.1.1.-" evidence="17"/>
<evidence type="ECO:0000313" key="21">
    <source>
        <dbReference type="EMBL" id="QMQ99206.1"/>
    </source>
</evidence>
<gene>
    <name evidence="17 21" type="primary">ndhF</name>
</gene>
<feature type="domain" description="NADH:quinone oxidoreductase/Mrp antiporter transmembrane" evidence="18">
    <location>
        <begin position="138"/>
        <end position="437"/>
    </location>
</feature>
<protein>
    <recommendedName>
        <fullName evidence="5 17">NAD(P)H-quinone oxidoreductase subunit 5, chloroplastic</fullName>
        <ecNumber evidence="17">7.1.1.-</ecNumber>
    </recommendedName>
    <alternativeName>
        <fullName evidence="17">NADH-plastoquinone oxidoreductase subunit 5</fullName>
    </alternativeName>
</protein>
<keyword evidence="10" id="KW-1278">Translocase</keyword>
<feature type="transmembrane region" description="Helical" evidence="17">
    <location>
        <begin position="697"/>
        <end position="714"/>
    </location>
</feature>
<feature type="transmembrane region" description="Helical" evidence="17">
    <location>
        <begin position="290"/>
        <end position="308"/>
    </location>
</feature>
<dbReference type="AlphaFoldDB" id="A0A7D7FPP9"/>
<feature type="transmembrane region" description="Helical" evidence="17">
    <location>
        <begin position="84"/>
        <end position="107"/>
    </location>
</feature>
<keyword evidence="6 17" id="KW-0812">Transmembrane</keyword>
<reference evidence="21" key="1">
    <citation type="journal article" date="2020" name="Mitochondrial DNA Part B Resour">
        <title>The first complete chloroplast genome of Adiantum nelumboides (Pteridaceae), a rare and endangered fern species.</title>
        <authorList>
            <person name="Liu H."/>
            <person name="Zuo Y."/>
            <person name="Zhan P."/>
            <person name="Shi Y."/>
        </authorList>
    </citation>
    <scope>NUCLEOTIDE SEQUENCE</scope>
</reference>
<evidence type="ECO:0000256" key="17">
    <source>
        <dbReference type="RuleBase" id="RU364062"/>
    </source>
</evidence>
<organism evidence="21">
    <name type="scientific">Adiantum nelumboides</name>
    <dbReference type="NCBI Taxonomy" id="2759587"/>
    <lineage>
        <taxon>Eukaryota</taxon>
        <taxon>Viridiplantae</taxon>
        <taxon>Streptophyta</taxon>
        <taxon>Embryophyta</taxon>
        <taxon>Tracheophyta</taxon>
        <taxon>Polypodiopsida</taxon>
        <taxon>Polypodiidae</taxon>
        <taxon>Polypodiales</taxon>
        <taxon>Pteridineae</taxon>
        <taxon>Pteridaceae</taxon>
        <taxon>Vittarioideae</taxon>
        <taxon>Adiantum</taxon>
    </lineage>
</organism>
<keyword evidence="17" id="KW-0813">Transport</keyword>
<comment type="similarity">
    <text evidence="3 17">Belongs to the complex I subunit 5 family.</text>
</comment>
<evidence type="ECO:0000256" key="11">
    <source>
        <dbReference type="ARBA" id="ARBA00022989"/>
    </source>
</evidence>
<comment type="function">
    <text evidence="1 17">NDH shuttles electrons from NAD(P)H:plastoquinone, via FMN and iron-sulfur (Fe-S) centers, to quinones in the photosynthetic chain and possibly in a chloroplast respiratory chain. The immediate electron acceptor for the enzyme in this species is believed to be plastoquinone. Couples the redox reaction to proton translocation, and thus conserves the redox energy in a proton gradient.</text>
</comment>
<dbReference type="GO" id="GO:0042773">
    <property type="term" value="P:ATP synthesis coupled electron transport"/>
    <property type="evidence" value="ECO:0007669"/>
    <property type="project" value="InterPro"/>
</dbReference>
<feature type="transmembrane region" description="Helical" evidence="17">
    <location>
        <begin position="425"/>
        <end position="444"/>
    </location>
</feature>
<keyword evidence="9 17" id="KW-0618">Plastoquinone</keyword>
<feature type="transmembrane region" description="Helical" evidence="17">
    <location>
        <begin position="257"/>
        <end position="284"/>
    </location>
</feature>
<evidence type="ECO:0000256" key="2">
    <source>
        <dbReference type="ARBA" id="ARBA00004454"/>
    </source>
</evidence>
<proteinExistence type="inferred from homology"/>
<geneLocation type="chloroplast" evidence="21"/>
<evidence type="ECO:0000256" key="6">
    <source>
        <dbReference type="ARBA" id="ARBA00022692"/>
    </source>
</evidence>
<comment type="subcellular location">
    <subcellularLocation>
        <location evidence="2 17">Plastid</location>
        <location evidence="2 17">Chloroplast thylakoid membrane</location>
        <topology evidence="2 17">Multi-pass membrane protein</topology>
    </subcellularLocation>
</comment>
<evidence type="ECO:0000256" key="15">
    <source>
        <dbReference type="ARBA" id="ARBA00047726"/>
    </source>
</evidence>
<dbReference type="NCBIfam" id="NF005141">
    <property type="entry name" value="PRK06590.1"/>
    <property type="match status" value="1"/>
</dbReference>
<keyword evidence="8 17" id="KW-0521">NADP</keyword>
<feature type="transmembrane region" description="Helical" evidence="17">
    <location>
        <begin position="215"/>
        <end position="236"/>
    </location>
</feature>
<dbReference type="InterPro" id="IPR001750">
    <property type="entry name" value="ND/Mrp_TM"/>
</dbReference>
<feature type="transmembrane region" description="Helical" evidence="17">
    <location>
        <begin position="586"/>
        <end position="608"/>
    </location>
</feature>
<keyword evidence="13 17" id="KW-0793">Thylakoid</keyword>
<feature type="domain" description="NADH:ubiquinone/plastoquinone oxidoreductase chloroplast chain 5 C-terminal" evidence="20">
    <location>
        <begin position="445"/>
        <end position="667"/>
    </location>
</feature>
<sequence>MKLSNEYAWIIPSCPLVASCCTGSLSFFFPRVTGGFRRLCALLNIFLLTASMFVSFVLFQEQFINHSIQQYLWAWIPFQLEVGFLVDPLTLVMSLLVTTVGVLVMIYSDSYMCHDWGYARFYAYLSLFTASMLGLVFSPNLIQLHIFWELVGMCSYLLVGFWFARSGAANASEKAFITNRIGDFGLLLGILGIYWTTGSFEIFELCERFAKLGEVGFVNSIFANIIAFLLLLGPVAKSAQIPLHVWLPDAMEGPTPISALIHAATMVAAGIFFIARVFVLILTLPSVMSVISWVGGATALLGATLALAQRDLKKGLAYSTMSQLGYMVSALGIGAYRSASFHLVTHAYSKALLFLGAGSVIHSIEKIVGYSPDRSQNMFFMGGLRRYMPITGTTFLLGTLSLSGIPPLACFWSKDEIINESWLRSLPLGLIASSTVGLTAFYMFRIYFLTFEGDFCTIKTNWSDFNNSTASSINLWGDTEVELSLNQINRNVTLVRNGIAKTSSFPFLHIKNTNGVIKADYNQSLPIPEESCLGMTIPLVMLAIPTTLVGLVGINFIEETTNFNSWLIGPSRFYRINLYFEVLGEILVNSRGSLGLSLLGIFTSFIIYRRKHILGDKETFIESFKLVRKLGSIVQSWSLNRGYIDYYYNICFAYSLRFLSKSVSRFDRYVIDGFVNVTGVLNLLGAESIRYGDNGRISNYLFTMIFGATLLTILI</sequence>
<dbReference type="GO" id="GO:0015990">
    <property type="term" value="P:electron transport coupled proton transport"/>
    <property type="evidence" value="ECO:0007669"/>
    <property type="project" value="TreeGrafter"/>
</dbReference>
<evidence type="ECO:0000256" key="1">
    <source>
        <dbReference type="ARBA" id="ARBA00004059"/>
    </source>
</evidence>
<evidence type="ECO:0000256" key="12">
    <source>
        <dbReference type="ARBA" id="ARBA00023027"/>
    </source>
</evidence>
<comment type="subunit">
    <text evidence="4 17">NDH is composed of at least 16 different subunits, 5 of which are encoded in the nucleus.</text>
</comment>
<feature type="transmembrane region" description="Helical" evidence="17">
    <location>
        <begin position="6"/>
        <end position="29"/>
    </location>
</feature>
<dbReference type="PROSITE" id="PS51257">
    <property type="entry name" value="PROKAR_LIPOPROTEIN"/>
    <property type="match status" value="1"/>
</dbReference>
<dbReference type="GO" id="GO:0008137">
    <property type="term" value="F:NADH dehydrogenase (ubiquinone) activity"/>
    <property type="evidence" value="ECO:0007669"/>
    <property type="project" value="InterPro"/>
</dbReference>
<keyword evidence="12 17" id="KW-0520">NAD</keyword>
<evidence type="ECO:0000259" key="20">
    <source>
        <dbReference type="Pfam" id="PF01010"/>
    </source>
</evidence>
<evidence type="ECO:0000256" key="16">
    <source>
        <dbReference type="ARBA" id="ARBA00048026"/>
    </source>
</evidence>
<dbReference type="NCBIfam" id="TIGR01974">
    <property type="entry name" value="NDH_I_L"/>
    <property type="match status" value="1"/>
</dbReference>
<comment type="catalytic activity">
    <reaction evidence="16 17">
        <text>a plastoquinone + NADH + (n+1) H(+)(in) = a plastoquinol + NAD(+) + n H(+)(out)</text>
        <dbReference type="Rhea" id="RHEA:42608"/>
        <dbReference type="Rhea" id="RHEA-COMP:9561"/>
        <dbReference type="Rhea" id="RHEA-COMP:9562"/>
        <dbReference type="ChEBI" id="CHEBI:15378"/>
        <dbReference type="ChEBI" id="CHEBI:17757"/>
        <dbReference type="ChEBI" id="CHEBI:57540"/>
        <dbReference type="ChEBI" id="CHEBI:57945"/>
        <dbReference type="ChEBI" id="CHEBI:62192"/>
    </reaction>
</comment>
<feature type="domain" description="NADH-Ubiquinone oxidoreductase (complex I) chain 5 N-terminal" evidence="19">
    <location>
        <begin position="78"/>
        <end position="122"/>
    </location>
</feature>
<dbReference type="EMBL" id="MN709399">
    <property type="protein sequence ID" value="QMQ99206.1"/>
    <property type="molecule type" value="Genomic_DNA"/>
</dbReference>
<dbReference type="PANTHER" id="PTHR42829">
    <property type="entry name" value="NADH-UBIQUINONE OXIDOREDUCTASE CHAIN 5"/>
    <property type="match status" value="1"/>
</dbReference>
<accession>A0A7D7FPP9</accession>
<dbReference type="PRINTS" id="PR01435">
    <property type="entry name" value="NPOXDRDTASE5"/>
</dbReference>
<evidence type="ECO:0000259" key="18">
    <source>
        <dbReference type="Pfam" id="PF00361"/>
    </source>
</evidence>
<feature type="transmembrane region" description="Helical" evidence="17">
    <location>
        <begin position="532"/>
        <end position="557"/>
    </location>
</feature>
<keyword evidence="14 17" id="KW-0472">Membrane</keyword>
<feature type="transmembrane region" description="Helical" evidence="17">
    <location>
        <begin position="386"/>
        <end position="405"/>
    </location>
</feature>
<keyword evidence="11 17" id="KW-1133">Transmembrane helix</keyword>
<evidence type="ECO:0000256" key="14">
    <source>
        <dbReference type="ARBA" id="ARBA00023136"/>
    </source>
</evidence>
<dbReference type="Pfam" id="PF01010">
    <property type="entry name" value="Proton_antipo_C"/>
    <property type="match status" value="1"/>
</dbReference>
<keyword evidence="17 21" id="KW-0934">Plastid</keyword>
<dbReference type="GO" id="GO:0003954">
    <property type="term" value="F:NADH dehydrogenase activity"/>
    <property type="evidence" value="ECO:0007669"/>
    <property type="project" value="TreeGrafter"/>
</dbReference>
<feature type="transmembrane region" description="Helical" evidence="17">
    <location>
        <begin position="315"/>
        <end position="335"/>
    </location>
</feature>
<dbReference type="GeneID" id="58908151"/>
<comment type="catalytic activity">
    <reaction evidence="15 17">
        <text>a plastoquinone + NADPH + (n+1) H(+)(in) = a plastoquinol + NADP(+) + n H(+)(out)</text>
        <dbReference type="Rhea" id="RHEA:42612"/>
        <dbReference type="Rhea" id="RHEA-COMP:9561"/>
        <dbReference type="Rhea" id="RHEA-COMP:9562"/>
        <dbReference type="ChEBI" id="CHEBI:15378"/>
        <dbReference type="ChEBI" id="CHEBI:17757"/>
        <dbReference type="ChEBI" id="CHEBI:57783"/>
        <dbReference type="ChEBI" id="CHEBI:58349"/>
        <dbReference type="ChEBI" id="CHEBI:62192"/>
    </reaction>
</comment>
<feature type="transmembrane region" description="Helical" evidence="17">
    <location>
        <begin position="41"/>
        <end position="64"/>
    </location>
</feature>
<feature type="transmembrane region" description="Helical" evidence="17">
    <location>
        <begin position="119"/>
        <end position="138"/>
    </location>
</feature>
<dbReference type="Gene3D" id="1.20.5.2700">
    <property type="match status" value="1"/>
</dbReference>
<evidence type="ECO:0000256" key="10">
    <source>
        <dbReference type="ARBA" id="ARBA00022967"/>
    </source>
</evidence>
<name>A0A7D7FPP9_9MONI</name>
<dbReference type="InterPro" id="IPR002128">
    <property type="entry name" value="NADH_UbQ_OxRdtase_chlpt_su5_C"/>
</dbReference>
<dbReference type="PANTHER" id="PTHR42829:SF2">
    <property type="entry name" value="NADH-UBIQUINONE OXIDOREDUCTASE CHAIN 5"/>
    <property type="match status" value="1"/>
</dbReference>
<evidence type="ECO:0000256" key="9">
    <source>
        <dbReference type="ARBA" id="ARBA00022957"/>
    </source>
</evidence>
<keyword evidence="7 17" id="KW-0874">Quinone</keyword>
<dbReference type="GO" id="GO:0048038">
    <property type="term" value="F:quinone binding"/>
    <property type="evidence" value="ECO:0007669"/>
    <property type="project" value="UniProtKB-KW"/>
</dbReference>
<evidence type="ECO:0000256" key="4">
    <source>
        <dbReference type="ARBA" id="ARBA00011199"/>
    </source>
</evidence>
<feature type="transmembrane region" description="Helical" evidence="17">
    <location>
        <begin position="176"/>
        <end position="195"/>
    </location>
</feature>
<dbReference type="Pfam" id="PF00662">
    <property type="entry name" value="Proton_antipo_N"/>
    <property type="match status" value="1"/>
</dbReference>
<keyword evidence="17 21" id="KW-0150">Chloroplast</keyword>
<dbReference type="GO" id="GO:0009535">
    <property type="term" value="C:chloroplast thylakoid membrane"/>
    <property type="evidence" value="ECO:0007669"/>
    <property type="project" value="UniProtKB-SubCell"/>
</dbReference>
<feature type="transmembrane region" description="Helical" evidence="17">
    <location>
        <begin position="347"/>
        <end position="365"/>
    </location>
</feature>
<evidence type="ECO:0000256" key="8">
    <source>
        <dbReference type="ARBA" id="ARBA00022857"/>
    </source>
</evidence>
<dbReference type="InterPro" id="IPR003945">
    <property type="entry name" value="NU5C-like"/>
</dbReference>